<reference evidence="1 2" key="1">
    <citation type="journal article" date="2006" name="Proc. Natl. Acad. Sci. U.S.A.">
        <title>Evolution of sensory complexity recorded in a myxobacterial genome.</title>
        <authorList>
            <person name="Goldman B.S."/>
            <person name="Nierman W.C."/>
            <person name="Kaiser D."/>
            <person name="Slater S.C."/>
            <person name="Durkin A.S."/>
            <person name="Eisen J.A."/>
            <person name="Ronning C.M."/>
            <person name="Barbazuk W.B."/>
            <person name="Blanchard M."/>
            <person name="Field C."/>
            <person name="Halling C."/>
            <person name="Hinkle G."/>
            <person name="Iartchuk O."/>
            <person name="Kim H.S."/>
            <person name="Mackenzie C."/>
            <person name="Madupu R."/>
            <person name="Miller N."/>
            <person name="Shvartsbeyn A."/>
            <person name="Sullivan S.A."/>
            <person name="Vaudin M."/>
            <person name="Wiegand R."/>
            <person name="Kaplan H.B."/>
        </authorList>
    </citation>
    <scope>NUCLEOTIDE SEQUENCE [LARGE SCALE GENOMIC DNA]</scope>
    <source>
        <strain evidence="2">DK1622</strain>
    </source>
</reference>
<organism evidence="1 2">
    <name type="scientific">Myxococcus xanthus (strain DK1622)</name>
    <dbReference type="NCBI Taxonomy" id="246197"/>
    <lineage>
        <taxon>Bacteria</taxon>
        <taxon>Pseudomonadati</taxon>
        <taxon>Myxococcota</taxon>
        <taxon>Myxococcia</taxon>
        <taxon>Myxococcales</taxon>
        <taxon>Cystobacterineae</taxon>
        <taxon>Myxococcaceae</taxon>
        <taxon>Myxococcus</taxon>
    </lineage>
</organism>
<dbReference type="Proteomes" id="UP000002402">
    <property type="component" value="Chromosome"/>
</dbReference>
<name>Q1CVN4_MYXXD</name>
<dbReference type="AlphaFoldDB" id="Q1CVN4"/>
<evidence type="ECO:0000313" key="2">
    <source>
        <dbReference type="Proteomes" id="UP000002402"/>
    </source>
</evidence>
<dbReference type="KEGG" id="mxa:MXAN_7434"/>
<proteinExistence type="predicted"/>
<accession>Q1CVN4</accession>
<gene>
    <name evidence="1" type="ordered locus">MXAN_7434</name>
</gene>
<sequence>MMPFVSQTPLIQVVMELFLPDREASSQRASALGAPLAEASVLFAAGLDSVP</sequence>
<dbReference type="EMBL" id="CP000113">
    <property type="protein sequence ID" value="ABF92786.1"/>
    <property type="molecule type" value="Genomic_DNA"/>
</dbReference>
<keyword evidence="2" id="KW-1185">Reference proteome</keyword>
<protein>
    <submittedName>
        <fullName evidence="1">Uncharacterized protein</fullName>
    </submittedName>
</protein>
<evidence type="ECO:0000313" key="1">
    <source>
        <dbReference type="EMBL" id="ABF92786.1"/>
    </source>
</evidence>
<dbReference type="HOGENOM" id="CLU_3101224_0_0_7"/>
<dbReference type="EnsemblBacteria" id="ABF92786">
    <property type="protein sequence ID" value="ABF92786"/>
    <property type="gene ID" value="MXAN_7434"/>
</dbReference>